<dbReference type="Pfam" id="PF12663">
    <property type="entry name" value="DUF3788"/>
    <property type="match status" value="1"/>
</dbReference>
<protein>
    <submittedName>
        <fullName evidence="1">DUF3788 family protein</fullName>
    </submittedName>
</protein>
<evidence type="ECO:0000313" key="2">
    <source>
        <dbReference type="Proteomes" id="UP001596023"/>
    </source>
</evidence>
<name>A0ABV9L0X5_9BACT</name>
<reference evidence="2" key="1">
    <citation type="journal article" date="2019" name="Int. J. Syst. Evol. Microbiol.">
        <title>The Global Catalogue of Microorganisms (GCM) 10K type strain sequencing project: providing services to taxonomists for standard genome sequencing and annotation.</title>
        <authorList>
            <consortium name="The Broad Institute Genomics Platform"/>
            <consortium name="The Broad Institute Genome Sequencing Center for Infectious Disease"/>
            <person name="Wu L."/>
            <person name="Ma J."/>
        </authorList>
    </citation>
    <scope>NUCLEOTIDE SEQUENCE [LARGE SCALE GENOMIC DNA]</scope>
    <source>
        <strain evidence="2">CCUG 66188</strain>
    </source>
</reference>
<keyword evidence="2" id="KW-1185">Reference proteome</keyword>
<dbReference type="InterPro" id="IPR024265">
    <property type="entry name" value="DUF3788"/>
</dbReference>
<comment type="caution">
    <text evidence="1">The sequence shown here is derived from an EMBL/GenBank/DDBJ whole genome shotgun (WGS) entry which is preliminary data.</text>
</comment>
<proteinExistence type="predicted"/>
<dbReference type="Proteomes" id="UP001596023">
    <property type="component" value="Unassembled WGS sequence"/>
</dbReference>
<gene>
    <name evidence="1" type="ORF">ACFO6W_20400</name>
</gene>
<organism evidence="1 2">
    <name type="scientific">Dysgonomonas termitidis</name>
    <dbReference type="NCBI Taxonomy" id="1516126"/>
    <lineage>
        <taxon>Bacteria</taxon>
        <taxon>Pseudomonadati</taxon>
        <taxon>Bacteroidota</taxon>
        <taxon>Bacteroidia</taxon>
        <taxon>Bacteroidales</taxon>
        <taxon>Dysgonomonadaceae</taxon>
        <taxon>Dysgonomonas</taxon>
    </lineage>
</organism>
<dbReference type="EMBL" id="JBHSGN010000121">
    <property type="protein sequence ID" value="MFC4676050.1"/>
    <property type="molecule type" value="Genomic_DNA"/>
</dbReference>
<dbReference type="RefSeq" id="WP_379999881.1">
    <property type="nucleotide sequence ID" value="NZ_JBHSGN010000121.1"/>
</dbReference>
<evidence type="ECO:0000313" key="1">
    <source>
        <dbReference type="EMBL" id="MFC4676050.1"/>
    </source>
</evidence>
<accession>A0ABV9L0X5</accession>
<sequence>MEAEMLLRDPDIFPSEKVLQNALGESVHNVLASFLETITNEEYALAIEWRYYNDGKAWLGKVLYKKKTILWLSVWEEFFKTSFYFTEKHLEKIATLDIADTIKDEFAGAKPVGRLLPMIFNVSSQEQVKDLLTVVRFKKSLV</sequence>